<dbReference type="AlphaFoldDB" id="A0A9P1E7M9"/>
<protein>
    <recommendedName>
        <fullName evidence="1">Retroviral polymerase SH3-like domain-containing protein</fullName>
    </recommendedName>
</protein>
<proteinExistence type="predicted"/>
<accession>A0A9P1E7M9</accession>
<organism evidence="2 3">
    <name type="scientific">Cuscuta europaea</name>
    <name type="common">European dodder</name>
    <dbReference type="NCBI Taxonomy" id="41803"/>
    <lineage>
        <taxon>Eukaryota</taxon>
        <taxon>Viridiplantae</taxon>
        <taxon>Streptophyta</taxon>
        <taxon>Embryophyta</taxon>
        <taxon>Tracheophyta</taxon>
        <taxon>Spermatophyta</taxon>
        <taxon>Magnoliopsida</taxon>
        <taxon>eudicotyledons</taxon>
        <taxon>Gunneridae</taxon>
        <taxon>Pentapetalae</taxon>
        <taxon>asterids</taxon>
        <taxon>lamiids</taxon>
        <taxon>Solanales</taxon>
        <taxon>Convolvulaceae</taxon>
        <taxon>Cuscuteae</taxon>
        <taxon>Cuscuta</taxon>
        <taxon>Cuscuta subgen. Cuscuta</taxon>
    </lineage>
</organism>
<evidence type="ECO:0000313" key="2">
    <source>
        <dbReference type="EMBL" id="CAH9086611.1"/>
    </source>
</evidence>
<comment type="caution">
    <text evidence="2">The sequence shown here is derived from an EMBL/GenBank/DDBJ whole genome shotgun (WGS) entry which is preliminary data.</text>
</comment>
<reference evidence="2" key="1">
    <citation type="submission" date="2022-07" db="EMBL/GenBank/DDBJ databases">
        <authorList>
            <person name="Macas J."/>
            <person name="Novak P."/>
            <person name="Neumann P."/>
        </authorList>
    </citation>
    <scope>NUCLEOTIDE SEQUENCE</scope>
</reference>
<dbReference type="OrthoDB" id="1744408at2759"/>
<name>A0A9P1E7M9_CUSEU</name>
<dbReference type="Pfam" id="PF25597">
    <property type="entry name" value="SH3_retrovirus"/>
    <property type="match status" value="1"/>
</dbReference>
<evidence type="ECO:0000313" key="3">
    <source>
        <dbReference type="Proteomes" id="UP001152484"/>
    </source>
</evidence>
<keyword evidence="3" id="KW-1185">Reference proteome</keyword>
<feature type="domain" description="Retroviral polymerase SH3-like" evidence="1">
    <location>
        <begin position="35"/>
        <end position="94"/>
    </location>
</feature>
<evidence type="ECO:0000259" key="1">
    <source>
        <dbReference type="Pfam" id="PF25597"/>
    </source>
</evidence>
<gene>
    <name evidence="2" type="ORF">CEURO_LOCUS9700</name>
</gene>
<dbReference type="EMBL" id="CAMAPE010000019">
    <property type="protein sequence ID" value="CAH9086611.1"/>
    <property type="molecule type" value="Genomic_DNA"/>
</dbReference>
<dbReference type="Proteomes" id="UP001152484">
    <property type="component" value="Unassembled WGS sequence"/>
</dbReference>
<dbReference type="InterPro" id="IPR057670">
    <property type="entry name" value="SH3_retrovirus"/>
</dbReference>
<sequence length="254" mass="29691">MPSKVLGFKTPISILQECYPTTRLISSLPLKIFDCTVFIKNPDKTASKFDPRGTKCVFLGIPSTQKGYKCFDPSTKRMFISMDSVFVETQPFFDYHLQGENLNEDANNVSHIHENLDFLDISLDMHPIRNLDALENSQKSGNNETNTTDKWEKKDNRLVNSLARFMREEFQIKEKRKSLNLHLLMNLTQCQYMKEEALSKPEWKKAVWEEMDALEKNQTWKIVELPRNKPIVGCRWIFTPKFKADGTLERYKLI</sequence>